<keyword evidence="2" id="KW-1185">Reference proteome</keyword>
<sequence length="71" mass="8346">MVKIMDKYIKCYVLYCIEDKTYLSSMSFWNDNVLQAVKYKDINRAKEAQSHYDKTVKIMELSITINGVILS</sequence>
<reference evidence="2" key="1">
    <citation type="submission" date="2016-09" db="EMBL/GenBank/DDBJ databases">
        <title>Genomics of Clostridium taeniosporum, an organism which forms endospores with ribbon-like appendages.</title>
        <authorList>
            <person name="Walker J.R."/>
        </authorList>
    </citation>
    <scope>NUCLEOTIDE SEQUENCE [LARGE SCALE GENOMIC DNA]</scope>
    <source>
        <strain evidence="2">1/k</strain>
    </source>
</reference>
<dbReference type="STRING" id="394958.BGI42_11450"/>
<proteinExistence type="predicted"/>
<protein>
    <submittedName>
        <fullName evidence="1">Uncharacterized protein</fullName>
    </submittedName>
</protein>
<dbReference type="Proteomes" id="UP000094652">
    <property type="component" value="Chromosome"/>
</dbReference>
<accession>A0A1D7XLV4</accession>
<gene>
    <name evidence="1" type="ORF">BGI42_11450</name>
</gene>
<name>A0A1D7XLV4_9CLOT</name>
<evidence type="ECO:0000313" key="2">
    <source>
        <dbReference type="Proteomes" id="UP000094652"/>
    </source>
</evidence>
<dbReference type="AlphaFoldDB" id="A0A1D7XLV4"/>
<dbReference type="KEGG" id="ctae:BGI42_11450"/>
<dbReference type="EMBL" id="CP017253">
    <property type="protein sequence ID" value="AOR24311.1"/>
    <property type="molecule type" value="Genomic_DNA"/>
</dbReference>
<evidence type="ECO:0000313" key="1">
    <source>
        <dbReference type="EMBL" id="AOR24311.1"/>
    </source>
</evidence>
<organism evidence="1 2">
    <name type="scientific">Clostridium taeniosporum</name>
    <dbReference type="NCBI Taxonomy" id="394958"/>
    <lineage>
        <taxon>Bacteria</taxon>
        <taxon>Bacillati</taxon>
        <taxon>Bacillota</taxon>
        <taxon>Clostridia</taxon>
        <taxon>Eubacteriales</taxon>
        <taxon>Clostridiaceae</taxon>
        <taxon>Clostridium</taxon>
    </lineage>
</organism>